<dbReference type="PANTHER" id="PTHR43464">
    <property type="entry name" value="METHYLTRANSFERASE"/>
    <property type="match status" value="1"/>
</dbReference>
<dbReference type="GO" id="GO:0046872">
    <property type="term" value="F:metal ion binding"/>
    <property type="evidence" value="ECO:0007669"/>
    <property type="project" value="UniProtKB-KW"/>
</dbReference>
<evidence type="ECO:0000256" key="5">
    <source>
        <dbReference type="HAMAP-Rule" id="MF_03190"/>
    </source>
</evidence>
<dbReference type="PANTHER" id="PTHR43464:SF19">
    <property type="entry name" value="UBIQUINONE BIOSYNTHESIS O-METHYLTRANSFERASE, MITOCHONDRIAL"/>
    <property type="match status" value="1"/>
</dbReference>
<reference evidence="7 9" key="1">
    <citation type="journal article" date="2013" name="Genome Biol.">
        <title>Draft genome of the mountain pine beetle, Dendroctonus ponderosae Hopkins, a major forest pest.</title>
        <authorList>
            <person name="Keeling C.I."/>
            <person name="Yuen M.M."/>
            <person name="Liao N.Y."/>
            <person name="Docking T.R."/>
            <person name="Chan S.K."/>
            <person name="Taylor G.A."/>
            <person name="Palmquist D.L."/>
            <person name="Jackman S.D."/>
            <person name="Nguyen A."/>
            <person name="Li M."/>
            <person name="Henderson H."/>
            <person name="Janes J.K."/>
            <person name="Zhao Y."/>
            <person name="Pandoh P."/>
            <person name="Moore R."/>
            <person name="Sperling F.A."/>
            <person name="Huber D.P."/>
            <person name="Birol I."/>
            <person name="Jones S.J."/>
            <person name="Bohlmann J."/>
        </authorList>
    </citation>
    <scope>NUCLEOTIDE SEQUENCE</scope>
</reference>
<dbReference type="HAMAP" id="MF_00472">
    <property type="entry name" value="UbiG"/>
    <property type="match status" value="1"/>
</dbReference>
<dbReference type="Pfam" id="PF08241">
    <property type="entry name" value="Methyltransf_11"/>
    <property type="match status" value="1"/>
</dbReference>
<dbReference type="STRING" id="77166.U4UZE5"/>
<dbReference type="OrthoDB" id="6815431at2759"/>
<organism evidence="7 9">
    <name type="scientific">Dendroctonus ponderosae</name>
    <name type="common">Mountain pine beetle</name>
    <dbReference type="NCBI Taxonomy" id="77166"/>
    <lineage>
        <taxon>Eukaryota</taxon>
        <taxon>Metazoa</taxon>
        <taxon>Ecdysozoa</taxon>
        <taxon>Arthropoda</taxon>
        <taxon>Hexapoda</taxon>
        <taxon>Insecta</taxon>
        <taxon>Pterygota</taxon>
        <taxon>Neoptera</taxon>
        <taxon>Endopterygota</taxon>
        <taxon>Coleoptera</taxon>
        <taxon>Polyphaga</taxon>
        <taxon>Cucujiformia</taxon>
        <taxon>Curculionidae</taxon>
        <taxon>Scolytinae</taxon>
        <taxon>Dendroctonus</taxon>
    </lineage>
</organism>
<dbReference type="EC" id="2.1.1.114" evidence="5"/>
<dbReference type="SUPFAM" id="SSF53335">
    <property type="entry name" value="S-adenosyl-L-methionine-dependent methyltransferases"/>
    <property type="match status" value="1"/>
</dbReference>
<keyword evidence="5" id="KW-0496">Mitochondrion</keyword>
<comment type="pathway">
    <text evidence="5">Cofactor biosynthesis; ubiquinone biosynthesis.</text>
</comment>
<dbReference type="CDD" id="cd02440">
    <property type="entry name" value="AdoMet_MTases"/>
    <property type="match status" value="1"/>
</dbReference>
<keyword evidence="4 5" id="KW-0949">S-adenosyl-L-methionine</keyword>
<dbReference type="EC" id="2.1.1.-" evidence="5"/>
<feature type="binding site" evidence="5">
    <location>
        <position position="169"/>
    </location>
    <ligand>
        <name>Mg(2+)</name>
        <dbReference type="ChEBI" id="CHEBI:18420"/>
    </ligand>
</feature>
<sequence>MTIDVSLNIRQLIDTNTNEFVTVFSLFSTVGTIDSEEVENFQKLAAEWWNPCGPLKPLHSMNKLRIPLVRDGLINEGCIASVHVRTSTPLKGMSVLDVGCGGGILSEPLARLGAVVTGLDATSNALDVARKHAKDNNLAINYMCSSVEEFSQNNIGKFDAVVASEVVDHFGFTEHVTEKASFIAACSKCLKPSGSIFITTLNDTFLAHFLGVWMAENMLSLVPRGTHQSEKFVKPHQLQRILEDNGLRTKLMHGMIYNFVTNNWSWSSNRSINYAMHAVKNADL</sequence>
<proteinExistence type="inferred from homology"/>
<comment type="function">
    <text evidence="5">O-methyltransferase required for two non-consecutive steps during ubiquinone biosynthesis. Catalyzes the 2 O-methylation of 3,4-dihydroxy-5-(all-trans-polyprenyl)benzoic acid into 4-hydroxy-3-methoxy-5-(all-trans-polyprenyl)benzoic acid. Also catalyzes the last step of ubiquinone biosynthesis by mediating methylation of 3-demethylubiquinone into ubiquinone. Also able to mediate the methylation of 3-demethylubiquinol into ubiquinol.</text>
</comment>
<comment type="catalytic activity">
    <reaction evidence="5">
        <text>a 3-demethylubiquinone + S-adenosyl-L-methionine = a ubiquinone + S-adenosyl-L-homocysteine</text>
        <dbReference type="Rhea" id="RHEA:81215"/>
        <dbReference type="Rhea" id="RHEA-COMP:9565"/>
        <dbReference type="Rhea" id="RHEA-COMP:19654"/>
        <dbReference type="ChEBI" id="CHEBI:16389"/>
        <dbReference type="ChEBI" id="CHEBI:57856"/>
        <dbReference type="ChEBI" id="CHEBI:59789"/>
        <dbReference type="ChEBI" id="CHEBI:231825"/>
    </reaction>
</comment>
<dbReference type="GO" id="GO:0010420">
    <property type="term" value="F:polyprenyldihydroxybenzoate methyltransferase activity"/>
    <property type="evidence" value="ECO:0007669"/>
    <property type="project" value="UniProtKB-UniRule"/>
</dbReference>
<dbReference type="GO" id="GO:0031314">
    <property type="term" value="C:extrinsic component of mitochondrial inner membrane"/>
    <property type="evidence" value="ECO:0007669"/>
    <property type="project" value="UniProtKB-UniRule"/>
</dbReference>
<evidence type="ECO:0000256" key="1">
    <source>
        <dbReference type="ARBA" id="ARBA00022603"/>
    </source>
</evidence>
<comment type="catalytic activity">
    <reaction evidence="5">
        <text>a 3,4-dihydroxy-5-(all-trans-polyprenyl)benzoate + S-adenosyl-L-methionine = a 4-hydroxy-3-methoxy-5-(all-trans-polyprenyl)benzoate + S-adenosyl-L-homocysteine + H(+)</text>
        <dbReference type="Rhea" id="RHEA:44452"/>
        <dbReference type="Rhea" id="RHEA-COMP:10930"/>
        <dbReference type="Rhea" id="RHEA-COMP:10931"/>
        <dbReference type="ChEBI" id="CHEBI:15378"/>
        <dbReference type="ChEBI" id="CHEBI:57856"/>
        <dbReference type="ChEBI" id="CHEBI:59789"/>
        <dbReference type="ChEBI" id="CHEBI:64694"/>
        <dbReference type="ChEBI" id="CHEBI:84443"/>
        <dbReference type="EC" id="2.1.1.114"/>
    </reaction>
</comment>
<comment type="caution">
    <text evidence="5">Lacks conserved residue(s) required for the propagation of feature annotation.</text>
</comment>
<evidence type="ECO:0000259" key="6">
    <source>
        <dbReference type="Pfam" id="PF08241"/>
    </source>
</evidence>
<keyword evidence="5" id="KW-0472">Membrane</keyword>
<feature type="binding site" evidence="5">
    <location>
        <position position="65"/>
    </location>
    <ligand>
        <name>S-adenosyl-L-methionine</name>
        <dbReference type="ChEBI" id="CHEBI:59789"/>
    </ligand>
</feature>
<gene>
    <name evidence="5" type="primary">coq3</name>
    <name evidence="7" type="ORF">D910_00171</name>
    <name evidence="8" type="ORF">D910_00682</name>
</gene>
<feature type="binding site" evidence="5">
    <location>
        <position position="120"/>
    </location>
    <ligand>
        <name>S-adenosyl-L-methionine</name>
        <dbReference type="ChEBI" id="CHEBI:59789"/>
    </ligand>
</feature>
<comment type="subunit">
    <text evidence="5">Component of a multi-subunit COQ enzyme complex.</text>
</comment>
<dbReference type="GO" id="GO:0061542">
    <property type="term" value="F:3-demethylubiquinol 3-O-methyltransferase activity"/>
    <property type="evidence" value="ECO:0007669"/>
    <property type="project" value="UniProtKB-UniRule"/>
</dbReference>
<comment type="cofactor">
    <cofactor evidence="5">
        <name>Mg(2+)</name>
        <dbReference type="ChEBI" id="CHEBI:18420"/>
    </cofactor>
</comment>
<dbReference type="InterPro" id="IPR029063">
    <property type="entry name" value="SAM-dependent_MTases_sf"/>
</dbReference>
<evidence type="ECO:0000313" key="8">
    <source>
        <dbReference type="EMBL" id="ERL95953.1"/>
    </source>
</evidence>
<dbReference type="EMBL" id="KI208914">
    <property type="protein sequence ID" value="ERL95953.1"/>
    <property type="molecule type" value="Genomic_DNA"/>
</dbReference>
<feature type="binding site" evidence="5">
    <location>
        <position position="164"/>
    </location>
    <ligand>
        <name>S-adenosyl-L-methionine</name>
        <dbReference type="ChEBI" id="CHEBI:59789"/>
    </ligand>
</feature>
<evidence type="ECO:0000313" key="7">
    <source>
        <dbReference type="EMBL" id="ERL95730.1"/>
    </source>
</evidence>
<protein>
    <recommendedName>
        <fullName evidence="5">Ubiquinone biosynthesis O-methyltransferase, mitochondrial</fullName>
    </recommendedName>
    <alternativeName>
        <fullName evidence="5">3-demethylubiquinol 3-O-methyltransferase</fullName>
        <ecNumber evidence="5">2.1.1.64</ecNumber>
    </alternativeName>
    <alternativeName>
        <fullName evidence="5">3-demethylubiquinone 3-O-methyltransferase</fullName>
        <ecNumber evidence="5">2.1.1.-</ecNumber>
    </alternativeName>
    <alternativeName>
        <fullName evidence="5">Polyprenyldihydroxybenzoate methyltransferase</fullName>
        <ecNumber evidence="5">2.1.1.114</ecNumber>
    </alternativeName>
</protein>
<dbReference type="EMBL" id="KI207735">
    <property type="protein sequence ID" value="ERL95730.1"/>
    <property type="molecule type" value="Genomic_DNA"/>
</dbReference>
<feature type="binding site" evidence="5">
    <location>
        <position position="165"/>
    </location>
    <ligand>
        <name>Mg(2+)</name>
        <dbReference type="ChEBI" id="CHEBI:18420"/>
    </ligand>
</feature>
<keyword evidence="5" id="KW-0479">Metal-binding</keyword>
<evidence type="ECO:0000313" key="9">
    <source>
        <dbReference type="Proteomes" id="UP000030742"/>
    </source>
</evidence>
<evidence type="ECO:0000256" key="4">
    <source>
        <dbReference type="ARBA" id="ARBA00022691"/>
    </source>
</evidence>
<dbReference type="EC" id="2.1.1.64" evidence="5"/>
<keyword evidence="1 5" id="KW-0489">Methyltransferase</keyword>
<keyword evidence="5" id="KW-0460">Magnesium</keyword>
<keyword evidence="3 5" id="KW-0831">Ubiquinone biosynthesis</keyword>
<dbReference type="UniPathway" id="UPA00232"/>
<dbReference type="InterPro" id="IPR013216">
    <property type="entry name" value="Methyltransf_11"/>
</dbReference>
<feature type="domain" description="Methyltransferase type 11" evidence="6">
    <location>
        <begin position="96"/>
        <end position="198"/>
    </location>
</feature>
<dbReference type="Proteomes" id="UP000030742">
    <property type="component" value="Unassembled WGS sequence"/>
</dbReference>
<name>U4UZE5_DENPD</name>
<dbReference type="NCBIfam" id="TIGR01983">
    <property type="entry name" value="UbiG"/>
    <property type="match status" value="1"/>
</dbReference>
<dbReference type="GO" id="GO:0032259">
    <property type="term" value="P:methylation"/>
    <property type="evidence" value="ECO:0007669"/>
    <property type="project" value="UniProtKB-KW"/>
</dbReference>
<comment type="similarity">
    <text evidence="5">Belongs to the class I-like SAM-binding methyltransferase superfamily. UbiG/COQ3 family.</text>
</comment>
<dbReference type="InterPro" id="IPR010233">
    <property type="entry name" value="UbiG_MeTrfase"/>
</dbReference>
<comment type="subcellular location">
    <subcellularLocation>
        <location evidence="5">Mitochondrion inner membrane</location>
        <topology evidence="5">Peripheral membrane protein</topology>
        <orientation evidence="5">Matrix side</orientation>
    </subcellularLocation>
</comment>
<comment type="catalytic activity">
    <reaction evidence="5">
        <text>a 3-demethylubiquinol + S-adenosyl-L-methionine = a ubiquinol + S-adenosyl-L-homocysteine + H(+)</text>
        <dbReference type="Rhea" id="RHEA:44380"/>
        <dbReference type="Rhea" id="RHEA-COMP:9566"/>
        <dbReference type="Rhea" id="RHEA-COMP:10914"/>
        <dbReference type="ChEBI" id="CHEBI:15378"/>
        <dbReference type="ChEBI" id="CHEBI:17976"/>
        <dbReference type="ChEBI" id="CHEBI:57856"/>
        <dbReference type="ChEBI" id="CHEBI:59789"/>
        <dbReference type="ChEBI" id="CHEBI:84422"/>
        <dbReference type="EC" id="2.1.1.64"/>
    </reaction>
</comment>
<accession>U4UZE5</accession>
<dbReference type="Gene3D" id="3.40.50.150">
    <property type="entry name" value="Vaccinia Virus protein VP39"/>
    <property type="match status" value="1"/>
</dbReference>
<dbReference type="AlphaFoldDB" id="U4UZE5"/>
<keyword evidence="2 5" id="KW-0808">Transferase</keyword>
<evidence type="ECO:0000256" key="3">
    <source>
        <dbReference type="ARBA" id="ARBA00022688"/>
    </source>
</evidence>
<feature type="binding site" evidence="5">
    <location>
        <position position="99"/>
    </location>
    <ligand>
        <name>S-adenosyl-L-methionine</name>
        <dbReference type="ChEBI" id="CHEBI:59789"/>
    </ligand>
</feature>
<evidence type="ECO:0000256" key="2">
    <source>
        <dbReference type="ARBA" id="ARBA00022679"/>
    </source>
</evidence>
<keyword evidence="5" id="KW-0999">Mitochondrion inner membrane</keyword>